<comment type="subunit">
    <text evidence="3">Homotetramer.</text>
</comment>
<dbReference type="CDD" id="cd04496">
    <property type="entry name" value="SSB_OBF"/>
    <property type="match status" value="1"/>
</dbReference>
<keyword evidence="1 3" id="KW-0238">DNA-binding</keyword>
<dbReference type="InterPro" id="IPR011344">
    <property type="entry name" value="ssDNA-bd"/>
</dbReference>
<sequence>MTNIVLLAGNIGNDPETATTRGGTRITDFRLATSRPRRVDGKVVKGENGYAEQDTEWHRVKCFNGLAETVQKHCVKGMKVAVRGRIHYTQWTDSEGVERYGSEIIADGVEFLAWPKQRDSAGNQSEDTDEIPF</sequence>
<dbReference type="Pfam" id="PF00436">
    <property type="entry name" value="SSB"/>
    <property type="match status" value="1"/>
</dbReference>
<protein>
    <recommendedName>
        <fullName evidence="3 4">Single-stranded DNA-binding protein</fullName>
        <shortName evidence="3">SSB</shortName>
    </recommendedName>
</protein>
<reference evidence="6" key="1">
    <citation type="submission" date="2016-12" db="EMBL/GenBank/DDBJ databases">
        <authorList>
            <person name="Brunel B."/>
        </authorList>
    </citation>
    <scope>NUCLEOTIDE SEQUENCE [LARGE SCALE GENOMIC DNA]</scope>
</reference>
<dbReference type="SUPFAM" id="SSF50249">
    <property type="entry name" value="Nucleic acid-binding proteins"/>
    <property type="match status" value="1"/>
</dbReference>
<organism evidence="5 6">
    <name type="scientific">Mesorhizobium delmotii</name>
    <dbReference type="NCBI Taxonomy" id="1631247"/>
    <lineage>
        <taxon>Bacteria</taxon>
        <taxon>Pseudomonadati</taxon>
        <taxon>Pseudomonadota</taxon>
        <taxon>Alphaproteobacteria</taxon>
        <taxon>Hyphomicrobiales</taxon>
        <taxon>Phyllobacteriaceae</taxon>
        <taxon>Mesorhizobium</taxon>
    </lineage>
</organism>
<dbReference type="Proteomes" id="UP000245698">
    <property type="component" value="Unassembled WGS sequence"/>
</dbReference>
<dbReference type="PROSITE" id="PS50935">
    <property type="entry name" value="SSB"/>
    <property type="match status" value="1"/>
</dbReference>
<dbReference type="GO" id="GO:0006260">
    <property type="term" value="P:DNA replication"/>
    <property type="evidence" value="ECO:0007669"/>
    <property type="project" value="InterPro"/>
</dbReference>
<dbReference type="InterPro" id="IPR000424">
    <property type="entry name" value="Primosome_PriB/ssb"/>
</dbReference>
<keyword evidence="2" id="KW-0233">DNA recombination</keyword>
<dbReference type="RefSeq" id="WP_123147799.1">
    <property type="nucleotide sequence ID" value="NZ_FUIG01000019.1"/>
</dbReference>
<evidence type="ECO:0000313" key="6">
    <source>
        <dbReference type="Proteomes" id="UP000245698"/>
    </source>
</evidence>
<dbReference type="PANTHER" id="PTHR10302:SF0">
    <property type="entry name" value="SINGLE-STRANDED DNA-BINDING PROTEIN, MITOCHONDRIAL"/>
    <property type="match status" value="1"/>
</dbReference>
<dbReference type="GO" id="GO:0006310">
    <property type="term" value="P:DNA recombination"/>
    <property type="evidence" value="ECO:0007669"/>
    <property type="project" value="UniProtKB-KW"/>
</dbReference>
<gene>
    <name evidence="5" type="ORF">BQ8482_130249</name>
</gene>
<dbReference type="HAMAP" id="MF_00984">
    <property type="entry name" value="SSB"/>
    <property type="match status" value="1"/>
</dbReference>
<dbReference type="GO" id="GO:0009295">
    <property type="term" value="C:nucleoid"/>
    <property type="evidence" value="ECO:0007669"/>
    <property type="project" value="TreeGrafter"/>
</dbReference>
<evidence type="ECO:0000256" key="2">
    <source>
        <dbReference type="ARBA" id="ARBA00023172"/>
    </source>
</evidence>
<dbReference type="EMBL" id="FUIG01000019">
    <property type="protein sequence ID" value="SJM30350.1"/>
    <property type="molecule type" value="Genomic_DNA"/>
</dbReference>
<accession>A0A2P9AGU4</accession>
<proteinExistence type="inferred from homology"/>
<comment type="caution">
    <text evidence="3">Lacks conserved residue(s) required for the propagation of feature annotation.</text>
</comment>
<evidence type="ECO:0000256" key="1">
    <source>
        <dbReference type="ARBA" id="ARBA00023125"/>
    </source>
</evidence>
<evidence type="ECO:0000256" key="4">
    <source>
        <dbReference type="PIRNR" id="PIRNR002070"/>
    </source>
</evidence>
<dbReference type="InterPro" id="IPR012340">
    <property type="entry name" value="NA-bd_OB-fold"/>
</dbReference>
<evidence type="ECO:0000256" key="3">
    <source>
        <dbReference type="HAMAP-Rule" id="MF_00984"/>
    </source>
</evidence>
<dbReference type="NCBIfam" id="TIGR00621">
    <property type="entry name" value="ssb"/>
    <property type="match status" value="1"/>
</dbReference>
<dbReference type="GO" id="GO:0003697">
    <property type="term" value="F:single-stranded DNA binding"/>
    <property type="evidence" value="ECO:0007669"/>
    <property type="project" value="UniProtKB-UniRule"/>
</dbReference>
<evidence type="ECO:0000313" key="5">
    <source>
        <dbReference type="EMBL" id="SJM30350.1"/>
    </source>
</evidence>
<dbReference type="PANTHER" id="PTHR10302">
    <property type="entry name" value="SINGLE-STRANDED DNA-BINDING PROTEIN"/>
    <property type="match status" value="1"/>
</dbReference>
<keyword evidence="6" id="KW-1185">Reference proteome</keyword>
<name>A0A2P9AGU4_9HYPH</name>
<dbReference type="AlphaFoldDB" id="A0A2P9AGU4"/>
<dbReference type="Gene3D" id="2.40.50.140">
    <property type="entry name" value="Nucleic acid-binding proteins"/>
    <property type="match status" value="1"/>
</dbReference>
<dbReference type="PIRSF" id="PIRSF002070">
    <property type="entry name" value="SSB"/>
    <property type="match status" value="1"/>
</dbReference>